<dbReference type="PANTHER" id="PTHR11364:SF27">
    <property type="entry name" value="SULFURTRANSFERASE"/>
    <property type="match status" value="1"/>
</dbReference>
<name>A0A381S1G2_9ZZZZ</name>
<dbReference type="Pfam" id="PF00581">
    <property type="entry name" value="Rhodanese"/>
    <property type="match status" value="1"/>
</dbReference>
<dbReference type="EMBL" id="UINC01002553">
    <property type="protein sequence ID" value="SUZ97922.1"/>
    <property type="molecule type" value="Genomic_DNA"/>
</dbReference>
<dbReference type="InterPro" id="IPR001763">
    <property type="entry name" value="Rhodanese-like_dom"/>
</dbReference>
<dbReference type="Gene3D" id="3.40.250.10">
    <property type="entry name" value="Rhodanese-like domain"/>
    <property type="match status" value="1"/>
</dbReference>
<organism evidence="4">
    <name type="scientific">marine metagenome</name>
    <dbReference type="NCBI Taxonomy" id="408172"/>
    <lineage>
        <taxon>unclassified sequences</taxon>
        <taxon>metagenomes</taxon>
        <taxon>ecological metagenomes</taxon>
    </lineage>
</organism>
<evidence type="ECO:0000256" key="2">
    <source>
        <dbReference type="ARBA" id="ARBA00022737"/>
    </source>
</evidence>
<sequence length="186" mass="19452">MDMGPILDAGAVAALSADSGDPVLCDVRWYLDGRSGREAYEAVHLPGAVFVDLDEHLTAEPGPKVGRHPLPTAEAFAGSMGELGIGPDDTVVAYDDAGGMSAGRLVWMLRVLGQSAALLDGGIAGWDGPLEDRPTVRAPVGVPVRPWPDQAFTEIDEVAAGSAGTVLLDARAPERYRGEVEPVDPR</sequence>
<dbReference type="PROSITE" id="PS00380">
    <property type="entry name" value="RHODANESE_1"/>
    <property type="match status" value="1"/>
</dbReference>
<gene>
    <name evidence="4" type="ORF">METZ01_LOCUS50776</name>
</gene>
<keyword evidence="1" id="KW-0808">Transferase</keyword>
<dbReference type="PANTHER" id="PTHR11364">
    <property type="entry name" value="THIOSULFATE SULFERTANSFERASE"/>
    <property type="match status" value="1"/>
</dbReference>
<keyword evidence="2" id="KW-0677">Repeat</keyword>
<reference evidence="4" key="1">
    <citation type="submission" date="2018-05" db="EMBL/GenBank/DDBJ databases">
        <authorList>
            <person name="Lanie J.A."/>
            <person name="Ng W.-L."/>
            <person name="Kazmierczak K.M."/>
            <person name="Andrzejewski T.M."/>
            <person name="Davidsen T.M."/>
            <person name="Wayne K.J."/>
            <person name="Tettelin H."/>
            <person name="Glass J.I."/>
            <person name="Rusch D."/>
            <person name="Podicherti R."/>
            <person name="Tsui H.-C.T."/>
            <person name="Winkler M.E."/>
        </authorList>
    </citation>
    <scope>NUCLEOTIDE SEQUENCE</scope>
</reference>
<evidence type="ECO:0000256" key="1">
    <source>
        <dbReference type="ARBA" id="ARBA00022679"/>
    </source>
</evidence>
<dbReference type="AlphaFoldDB" id="A0A381S1G2"/>
<feature type="non-terminal residue" evidence="4">
    <location>
        <position position="186"/>
    </location>
</feature>
<proteinExistence type="predicted"/>
<dbReference type="InterPro" id="IPR036873">
    <property type="entry name" value="Rhodanese-like_dom_sf"/>
</dbReference>
<evidence type="ECO:0000259" key="3">
    <source>
        <dbReference type="PROSITE" id="PS50206"/>
    </source>
</evidence>
<dbReference type="InterPro" id="IPR045078">
    <property type="entry name" value="TST/MPST-like"/>
</dbReference>
<accession>A0A381S1G2</accession>
<dbReference type="GO" id="GO:0004792">
    <property type="term" value="F:thiosulfate-cyanide sulfurtransferase activity"/>
    <property type="evidence" value="ECO:0007669"/>
    <property type="project" value="InterPro"/>
</dbReference>
<dbReference type="PROSITE" id="PS50206">
    <property type="entry name" value="RHODANESE_3"/>
    <property type="match status" value="1"/>
</dbReference>
<dbReference type="InterPro" id="IPR001307">
    <property type="entry name" value="Thiosulphate_STrfase_CS"/>
</dbReference>
<feature type="domain" description="Rhodanese" evidence="3">
    <location>
        <begin position="18"/>
        <end position="132"/>
    </location>
</feature>
<evidence type="ECO:0000313" key="4">
    <source>
        <dbReference type="EMBL" id="SUZ97922.1"/>
    </source>
</evidence>
<dbReference type="SUPFAM" id="SSF52821">
    <property type="entry name" value="Rhodanese/Cell cycle control phosphatase"/>
    <property type="match status" value="1"/>
</dbReference>
<protein>
    <recommendedName>
        <fullName evidence="3">Rhodanese domain-containing protein</fullName>
    </recommendedName>
</protein>
<dbReference type="SMART" id="SM00450">
    <property type="entry name" value="RHOD"/>
    <property type="match status" value="1"/>
</dbReference>
<dbReference type="CDD" id="cd01448">
    <property type="entry name" value="TST_Repeat_1"/>
    <property type="match status" value="1"/>
</dbReference>